<comment type="similarity">
    <text evidence="1">Belongs to the SIP oxidoreductase family.</text>
</comment>
<dbReference type="Pfam" id="PF04954">
    <property type="entry name" value="SIP"/>
    <property type="match status" value="1"/>
</dbReference>
<dbReference type="PANTHER" id="PTHR30157">
    <property type="entry name" value="FERRIC REDUCTASE, NADPH-DEPENDENT"/>
    <property type="match status" value="1"/>
</dbReference>
<dbReference type="Gene3D" id="2.40.30.10">
    <property type="entry name" value="Translation factors"/>
    <property type="match status" value="1"/>
</dbReference>
<dbReference type="SUPFAM" id="SSF63380">
    <property type="entry name" value="Riboflavin synthase domain-like"/>
    <property type="match status" value="1"/>
</dbReference>
<protein>
    <submittedName>
        <fullName evidence="3">Siderophore-interacting protein</fullName>
    </submittedName>
</protein>
<gene>
    <name evidence="3" type="ORF">ACFOD4_16215</name>
</gene>
<dbReference type="PROSITE" id="PS51384">
    <property type="entry name" value="FAD_FR"/>
    <property type="match status" value="1"/>
</dbReference>
<evidence type="ECO:0000313" key="3">
    <source>
        <dbReference type="EMBL" id="MFC3126610.1"/>
    </source>
</evidence>
<comment type="caution">
    <text evidence="3">The sequence shown here is derived from an EMBL/GenBank/DDBJ whole genome shotgun (WGS) entry which is preliminary data.</text>
</comment>
<name>A0ABV7G5Y8_9PROT</name>
<dbReference type="InterPro" id="IPR013113">
    <property type="entry name" value="SIP_FAD-bd"/>
</dbReference>
<evidence type="ECO:0000256" key="1">
    <source>
        <dbReference type="ARBA" id="ARBA00035644"/>
    </source>
</evidence>
<feature type="domain" description="FAD-binding FR-type" evidence="2">
    <location>
        <begin position="22"/>
        <end position="145"/>
    </location>
</feature>
<proteinExistence type="inferred from homology"/>
<dbReference type="Pfam" id="PF08021">
    <property type="entry name" value="FAD_binding_9"/>
    <property type="match status" value="1"/>
</dbReference>
<dbReference type="PANTHER" id="PTHR30157:SF0">
    <property type="entry name" value="NADPH-DEPENDENT FERRIC-CHELATE REDUCTASE"/>
    <property type="match status" value="1"/>
</dbReference>
<dbReference type="EMBL" id="JBHRTN010000018">
    <property type="protein sequence ID" value="MFC3126610.1"/>
    <property type="molecule type" value="Genomic_DNA"/>
</dbReference>
<organism evidence="3 4">
    <name type="scientific">Teichococcus globiformis</name>
    <dbReference type="NCBI Taxonomy" id="2307229"/>
    <lineage>
        <taxon>Bacteria</taxon>
        <taxon>Pseudomonadati</taxon>
        <taxon>Pseudomonadota</taxon>
        <taxon>Alphaproteobacteria</taxon>
        <taxon>Acetobacterales</taxon>
        <taxon>Roseomonadaceae</taxon>
        <taxon>Roseomonas</taxon>
    </lineage>
</organism>
<evidence type="ECO:0000259" key="2">
    <source>
        <dbReference type="PROSITE" id="PS51384"/>
    </source>
</evidence>
<dbReference type="InterPro" id="IPR039261">
    <property type="entry name" value="FNR_nucleotide-bd"/>
</dbReference>
<dbReference type="CDD" id="cd06193">
    <property type="entry name" value="siderophore_interacting"/>
    <property type="match status" value="1"/>
</dbReference>
<sequence>MSFNEILPPADPRAPRRLRHEIRLRRLTVRAVRKLTPHMLRITLEGPDLAGFQSPGFGDHVKLFFLEPGQDPAILPQQGPEGLVFPGDERPAMRDYTPRAHDAAAGTLDIDFALHEAGPATAWAAKARPGDRLLIGGPRGSLIVPVAFDWHLLVGDDTALPAIARRLEELPESTNALVVAEVNGQEDEYPLASRARTTIRWVHRGGSPAGDPARLLRALAEAEFPTGDYFSFIACEAAVAKAVKALITEEKGADPRWIKAAGYWTLGQAG</sequence>
<accession>A0ABV7G5Y8</accession>
<dbReference type="InterPro" id="IPR017927">
    <property type="entry name" value="FAD-bd_FR_type"/>
</dbReference>
<dbReference type="Proteomes" id="UP001595593">
    <property type="component" value="Unassembled WGS sequence"/>
</dbReference>
<reference evidence="4" key="1">
    <citation type="journal article" date="2019" name="Int. J. Syst. Evol. Microbiol.">
        <title>The Global Catalogue of Microorganisms (GCM) 10K type strain sequencing project: providing services to taxonomists for standard genome sequencing and annotation.</title>
        <authorList>
            <consortium name="The Broad Institute Genomics Platform"/>
            <consortium name="The Broad Institute Genome Sequencing Center for Infectious Disease"/>
            <person name="Wu L."/>
            <person name="Ma J."/>
        </authorList>
    </citation>
    <scope>NUCLEOTIDE SEQUENCE [LARGE SCALE GENOMIC DNA]</scope>
    <source>
        <strain evidence="4">KCTC 52094</strain>
    </source>
</reference>
<keyword evidence="4" id="KW-1185">Reference proteome</keyword>
<dbReference type="InterPro" id="IPR007037">
    <property type="entry name" value="SIP_rossman_dom"/>
</dbReference>
<dbReference type="InterPro" id="IPR039374">
    <property type="entry name" value="SIP_fam"/>
</dbReference>
<dbReference type="RefSeq" id="WP_379598045.1">
    <property type="nucleotide sequence ID" value="NZ_JBHRTN010000018.1"/>
</dbReference>
<dbReference type="InterPro" id="IPR017938">
    <property type="entry name" value="Riboflavin_synthase-like_b-brl"/>
</dbReference>
<dbReference type="Gene3D" id="3.40.50.80">
    <property type="entry name" value="Nucleotide-binding domain of ferredoxin-NADP reductase (FNR) module"/>
    <property type="match status" value="1"/>
</dbReference>
<evidence type="ECO:0000313" key="4">
    <source>
        <dbReference type="Proteomes" id="UP001595593"/>
    </source>
</evidence>